<feature type="domain" description="Carbamoyltransferase C-terminal" evidence="3">
    <location>
        <begin position="429"/>
        <end position="600"/>
    </location>
</feature>
<organism evidence="4">
    <name type="scientific">marine metagenome</name>
    <dbReference type="NCBI Taxonomy" id="408172"/>
    <lineage>
        <taxon>unclassified sequences</taxon>
        <taxon>metagenomes</taxon>
        <taxon>ecological metagenomes</taxon>
    </lineage>
</organism>
<dbReference type="InterPro" id="IPR051338">
    <property type="entry name" value="NodU/CmcH_Carbamoyltrnsfr"/>
</dbReference>
<comment type="similarity">
    <text evidence="1">Belongs to the NodU/CmcH family.</text>
</comment>
<evidence type="ECO:0000259" key="2">
    <source>
        <dbReference type="Pfam" id="PF02543"/>
    </source>
</evidence>
<reference evidence="4" key="1">
    <citation type="submission" date="2018-05" db="EMBL/GenBank/DDBJ databases">
        <authorList>
            <person name="Lanie J.A."/>
            <person name="Ng W.-L."/>
            <person name="Kazmierczak K.M."/>
            <person name="Andrzejewski T.M."/>
            <person name="Davidsen T.M."/>
            <person name="Wayne K.J."/>
            <person name="Tettelin H."/>
            <person name="Glass J.I."/>
            <person name="Rusch D."/>
            <person name="Podicherti R."/>
            <person name="Tsui H.-C.T."/>
            <person name="Winkler M.E."/>
        </authorList>
    </citation>
    <scope>NUCLEOTIDE SEQUENCE</scope>
</reference>
<dbReference type="InterPro" id="IPR043129">
    <property type="entry name" value="ATPase_NBD"/>
</dbReference>
<dbReference type="InterPro" id="IPR031730">
    <property type="entry name" value="Carbam_trans_C"/>
</dbReference>
<dbReference type="PANTHER" id="PTHR34847:SF1">
    <property type="entry name" value="NODULATION PROTEIN U"/>
    <property type="match status" value="1"/>
</dbReference>
<gene>
    <name evidence="4" type="ORF">METZ01_LOCUS150370</name>
</gene>
<protein>
    <recommendedName>
        <fullName evidence="5">Carbamoyltransferase domain-containing protein</fullName>
    </recommendedName>
</protein>
<dbReference type="GO" id="GO:0003824">
    <property type="term" value="F:catalytic activity"/>
    <property type="evidence" value="ECO:0007669"/>
    <property type="project" value="InterPro"/>
</dbReference>
<dbReference type="Pfam" id="PF02543">
    <property type="entry name" value="Carbam_trans_N"/>
    <property type="match status" value="1"/>
</dbReference>
<dbReference type="Pfam" id="PF16861">
    <property type="entry name" value="Carbam_trans_C"/>
    <property type="match status" value="1"/>
</dbReference>
<feature type="domain" description="Carbamoyltransferase" evidence="2">
    <location>
        <begin position="5"/>
        <end position="374"/>
    </location>
</feature>
<accession>A0A382A7K2</accession>
<sequence length="612" mass="68978">MNRIILGINCGYDSTACLLIDDHVAAVVAEEGLSGEKRHLGFPWKAIREVLRISGITPESVDIVVIPHIAYMNAHPFFVNLIMRENRTGLDVSNEFEIVSLMREFFFQIKEGGNFSPQLSRIVGGDYARSIFEKNLRSLGITASLEPIENQLAHAASAYYTSGFKDCTVFTFDGSGDGLSHTTSVSKNLILERIAWTDEIFSPGVFYSSIAKYLGFKRIYQEENIMSLAANGDPSRLYSFFSDIFCVAEDGFSFSSKIKYHFSLTKNIMMLFKIFSGGYFRSHRTNFLLELYRKYLIREKPEDIAAATQKVFEDVTVSLVENTIRKTGFRKVALAGKVCTNIKLNQKIMEIEGVEEVYIHPDPGDGGCAIGGALAYIARENENTDSYLKSKRIDHINWGPEFSNAEIKFEIKKFGLEAKYFQDIESETARLIAQGYIVGRFNGRMEYGRNALGNRSILTEATGKDASQKVNARLKREALMPFVSSILEEYVTDYYEEINKFRYTGEFVSISGKLRAAHRQKFPSVTDVDGSARPHIVRKLSNPSFYRVLSSYMEHTGFPIILNISFNNHNGTIVYAPKDAVRVFLTGCIDVLSIGNFILKQSGFQNIHSNKK</sequence>
<evidence type="ECO:0000259" key="3">
    <source>
        <dbReference type="Pfam" id="PF16861"/>
    </source>
</evidence>
<dbReference type="CDD" id="cd24100">
    <property type="entry name" value="ASKHA_NBD_MJ1051-like_N"/>
    <property type="match status" value="1"/>
</dbReference>
<name>A0A382A7K2_9ZZZZ</name>
<dbReference type="Gene3D" id="3.90.870.20">
    <property type="entry name" value="Carbamoyltransferase, C-terminal domain"/>
    <property type="match status" value="1"/>
</dbReference>
<dbReference type="InterPro" id="IPR003696">
    <property type="entry name" value="Carbtransf_dom"/>
</dbReference>
<evidence type="ECO:0000256" key="1">
    <source>
        <dbReference type="ARBA" id="ARBA00006129"/>
    </source>
</evidence>
<dbReference type="InterPro" id="IPR038152">
    <property type="entry name" value="Carbam_trans_C_sf"/>
</dbReference>
<dbReference type="Gene3D" id="3.30.420.40">
    <property type="match status" value="2"/>
</dbReference>
<evidence type="ECO:0008006" key="5">
    <source>
        <dbReference type="Google" id="ProtNLM"/>
    </source>
</evidence>
<evidence type="ECO:0000313" key="4">
    <source>
        <dbReference type="EMBL" id="SVA97516.1"/>
    </source>
</evidence>
<dbReference type="PANTHER" id="PTHR34847">
    <property type="entry name" value="NODULATION PROTEIN U"/>
    <property type="match status" value="1"/>
</dbReference>
<dbReference type="SUPFAM" id="SSF53067">
    <property type="entry name" value="Actin-like ATPase domain"/>
    <property type="match status" value="1"/>
</dbReference>
<dbReference type="EMBL" id="UINC01024246">
    <property type="protein sequence ID" value="SVA97516.1"/>
    <property type="molecule type" value="Genomic_DNA"/>
</dbReference>
<proteinExistence type="inferred from homology"/>
<dbReference type="AlphaFoldDB" id="A0A382A7K2"/>